<sequence length="177" mass="18856">MISPADARRDRATAKVAPLRAGVAAALLLLLASLGAVAGEIETAVADRAAAIQATRGTRPHHRSWPDCPPLGAALTEWRDARGVVRRAVLAHGSEDSAFRVEMFRDGAGHPRLALISGGAVNGARLVQRIVFGPNGRRVREARSVSDPGYTFPNPWPDALLPRPRTPAGRCPWPEQG</sequence>
<evidence type="ECO:0000313" key="3">
    <source>
        <dbReference type="Proteomes" id="UP001196068"/>
    </source>
</evidence>
<gene>
    <name evidence="2" type="ORF">GXW79_16050</name>
</gene>
<feature type="region of interest" description="Disordered" evidence="1">
    <location>
        <begin position="156"/>
        <end position="177"/>
    </location>
</feature>
<accession>A0AAF1KKI6</accession>
<evidence type="ECO:0000313" key="2">
    <source>
        <dbReference type="EMBL" id="MBR0656595.1"/>
    </source>
</evidence>
<name>A0AAF1KKI6_9PROT</name>
<reference evidence="2" key="2">
    <citation type="journal article" date="2021" name="Syst. Appl. Microbiol.">
        <title>Roseomonas hellenica sp. nov., isolated from roots of wild-growing Alkanna tinctoria.</title>
        <authorList>
            <person name="Rat A."/>
            <person name="Naranjo H.D."/>
            <person name="Lebbe L."/>
            <person name="Cnockaert M."/>
            <person name="Krigas N."/>
            <person name="Grigoriadou K."/>
            <person name="Maloupa E."/>
            <person name="Willems A."/>
        </authorList>
    </citation>
    <scope>NUCLEOTIDE SEQUENCE</scope>
    <source>
        <strain evidence="2">LMG 28251</strain>
    </source>
</reference>
<dbReference type="EMBL" id="JAAEDH010000020">
    <property type="protein sequence ID" value="MBR0656595.1"/>
    <property type="molecule type" value="Genomic_DNA"/>
</dbReference>
<dbReference type="RefSeq" id="WP_211875462.1">
    <property type="nucleotide sequence ID" value="NZ_JAAEDH010000020.1"/>
</dbReference>
<comment type="caution">
    <text evidence="2">The sequence shown here is derived from an EMBL/GenBank/DDBJ whole genome shotgun (WGS) entry which is preliminary data.</text>
</comment>
<organism evidence="2 3">
    <name type="scientific">Plastoroseomonas arctica</name>
    <dbReference type="NCBI Taxonomy" id="1509237"/>
    <lineage>
        <taxon>Bacteria</taxon>
        <taxon>Pseudomonadati</taxon>
        <taxon>Pseudomonadota</taxon>
        <taxon>Alphaproteobacteria</taxon>
        <taxon>Acetobacterales</taxon>
        <taxon>Acetobacteraceae</taxon>
        <taxon>Plastoroseomonas</taxon>
    </lineage>
</organism>
<protein>
    <submittedName>
        <fullName evidence="2">Uncharacterized protein</fullName>
    </submittedName>
</protein>
<reference evidence="2" key="1">
    <citation type="submission" date="2020-01" db="EMBL/GenBank/DDBJ databases">
        <authorList>
            <person name="Rat A."/>
        </authorList>
    </citation>
    <scope>NUCLEOTIDE SEQUENCE</scope>
    <source>
        <strain evidence="2">LMG 28251</strain>
    </source>
</reference>
<proteinExistence type="predicted"/>
<dbReference type="Proteomes" id="UP001196068">
    <property type="component" value="Unassembled WGS sequence"/>
</dbReference>
<evidence type="ECO:0000256" key="1">
    <source>
        <dbReference type="SAM" id="MobiDB-lite"/>
    </source>
</evidence>
<keyword evidence="3" id="KW-1185">Reference proteome</keyword>
<dbReference type="AlphaFoldDB" id="A0AAF1KKI6"/>